<dbReference type="GO" id="GO:0015074">
    <property type="term" value="P:DNA integration"/>
    <property type="evidence" value="ECO:0007669"/>
    <property type="project" value="InterPro"/>
</dbReference>
<dbReference type="InterPro" id="IPR013762">
    <property type="entry name" value="Integrase-like_cat_sf"/>
</dbReference>
<reference evidence="4" key="2">
    <citation type="journal article" date="2013" name="Stand. Genomic Sci.">
        <title>Complete genome sequence of Desulfocapsa sulfexigens, a marine deltaproteobacterium specialized in disproportionating inorganic sulfur compounds.</title>
        <authorList>
            <person name="Finster K.W."/>
            <person name="Kjeldsen K.U."/>
            <person name="Kube M."/>
            <person name="Reinhardt R."/>
            <person name="Mussmann M."/>
            <person name="Amann R."/>
            <person name="Schreiber L."/>
        </authorList>
    </citation>
    <scope>NUCLEOTIDE SEQUENCE [LARGE SCALE GENOMIC DNA]</scope>
    <source>
        <strain evidence="4">DSM 10523 / SB164P1</strain>
    </source>
</reference>
<dbReference type="Gene3D" id="1.10.443.10">
    <property type="entry name" value="Intergrase catalytic core"/>
    <property type="match status" value="1"/>
</dbReference>
<dbReference type="AlphaFoldDB" id="M1WV31"/>
<dbReference type="Proteomes" id="UP000011724">
    <property type="component" value="Chromosome"/>
</dbReference>
<feature type="region of interest" description="Disordered" evidence="2">
    <location>
        <begin position="83"/>
        <end position="108"/>
    </location>
</feature>
<dbReference type="RefSeq" id="WP_015414181.1">
    <property type="nucleotide sequence ID" value="NC_020409.1"/>
</dbReference>
<keyword evidence="1" id="KW-0233">DNA recombination</keyword>
<feature type="compositionally biased region" description="Basic and acidic residues" evidence="2">
    <location>
        <begin position="85"/>
        <end position="98"/>
    </location>
</feature>
<evidence type="ECO:0000313" key="3">
    <source>
        <dbReference type="EMBL" id="CCH48128.1"/>
    </source>
</evidence>
<dbReference type="KEGG" id="dpi:BN4_10891"/>
<gene>
    <name evidence="3" type="ordered locus">BN4_10891</name>
</gene>
<evidence type="ECO:0000313" key="4">
    <source>
        <dbReference type="Proteomes" id="UP000011724"/>
    </source>
</evidence>
<dbReference type="EMBL" id="FO203427">
    <property type="protein sequence ID" value="CCH48128.1"/>
    <property type="molecule type" value="Genomic_DNA"/>
</dbReference>
<dbReference type="SUPFAM" id="SSF56349">
    <property type="entry name" value="DNA breaking-rejoining enzymes"/>
    <property type="match status" value="1"/>
</dbReference>
<organism evidence="3 4">
    <name type="scientific">Pseudodesulfovibrio piezophilus (strain DSM 21447 / JCM 15486 / C1TLV30)</name>
    <name type="common">Desulfovibrio piezophilus</name>
    <dbReference type="NCBI Taxonomy" id="1322246"/>
    <lineage>
        <taxon>Bacteria</taxon>
        <taxon>Pseudomonadati</taxon>
        <taxon>Thermodesulfobacteriota</taxon>
        <taxon>Desulfovibrionia</taxon>
        <taxon>Desulfovibrionales</taxon>
        <taxon>Desulfovibrionaceae</taxon>
    </lineage>
</organism>
<evidence type="ECO:0008006" key="5">
    <source>
        <dbReference type="Google" id="ProtNLM"/>
    </source>
</evidence>
<protein>
    <recommendedName>
        <fullName evidence="5">Tyr recombinase domain-containing protein</fullName>
    </recommendedName>
</protein>
<dbReference type="HOGENOM" id="CLU_2192783_0_0_7"/>
<dbReference type="InterPro" id="IPR011010">
    <property type="entry name" value="DNA_brk_join_enz"/>
</dbReference>
<keyword evidence="4" id="KW-1185">Reference proteome</keyword>
<name>M1WV31_PSEP2</name>
<feature type="compositionally biased region" description="Basic residues" evidence="2">
    <location>
        <begin position="99"/>
        <end position="108"/>
    </location>
</feature>
<reference evidence="3 4" key="1">
    <citation type="journal article" date="2013" name="PLoS ONE">
        <title>The first genomic and proteomic characterization of a deep-sea sulfate reducer: insights into the piezophilic lifestyle of Desulfovibrio piezophilus.</title>
        <authorList>
            <person name="Pradel N."/>
            <person name="Ji B."/>
            <person name="Gimenez G."/>
            <person name="Talla E."/>
            <person name="Lenoble P."/>
            <person name="Garel M."/>
            <person name="Tamburini C."/>
            <person name="Fourquet P."/>
            <person name="Lebrun R."/>
            <person name="Bertin P."/>
            <person name="Denis Y."/>
            <person name="Pophillat M."/>
            <person name="Barbe V."/>
            <person name="Ollivier B."/>
            <person name="Dolla A."/>
        </authorList>
    </citation>
    <scope>NUCLEOTIDE SEQUENCE [LARGE SCALE GENOMIC DNA]</scope>
    <source>
        <strain evidence="4">DSM 10523 / SB164P1</strain>
    </source>
</reference>
<proteinExistence type="predicted"/>
<dbReference type="BioCyc" id="DPIE1322246:BN4_RS04550-MONOMER"/>
<dbReference type="GO" id="GO:0003677">
    <property type="term" value="F:DNA binding"/>
    <property type="evidence" value="ECO:0007669"/>
    <property type="project" value="InterPro"/>
</dbReference>
<accession>M1WV31</accession>
<sequence length="108" mass="12303">METIFHYRAEGVFFLASVIRKGLCSIAGIKPFTARSLRHHVASRRAYTKKFTTRQLKNLLHHKTEKTTEIYLHELGVDKSLAQKLDTHSNESTHDGMHKASKGQKKTG</sequence>
<evidence type="ECO:0000256" key="1">
    <source>
        <dbReference type="ARBA" id="ARBA00023172"/>
    </source>
</evidence>
<dbReference type="GO" id="GO:0006310">
    <property type="term" value="P:DNA recombination"/>
    <property type="evidence" value="ECO:0007669"/>
    <property type="project" value="UniProtKB-KW"/>
</dbReference>
<evidence type="ECO:0000256" key="2">
    <source>
        <dbReference type="SAM" id="MobiDB-lite"/>
    </source>
</evidence>